<name>A0A6P1M2N4_9BACT</name>
<evidence type="ECO:0000313" key="2">
    <source>
        <dbReference type="Proteomes" id="UP000464954"/>
    </source>
</evidence>
<dbReference type="Proteomes" id="UP000464954">
    <property type="component" value="Chromosome"/>
</dbReference>
<dbReference type="RefSeq" id="WP_160626608.1">
    <property type="nucleotide sequence ID" value="NZ_CP047593.1"/>
</dbReference>
<dbReference type="AlphaFoldDB" id="A0A6P1M2N4"/>
<dbReference type="EMBL" id="CP047593">
    <property type="protein sequence ID" value="QHI68362.1"/>
    <property type="molecule type" value="Genomic_DNA"/>
</dbReference>
<proteinExistence type="predicted"/>
<dbReference type="KEGG" id="taer:GT409_02455"/>
<dbReference type="Gene3D" id="2.30.30.700">
    <property type="entry name" value="SLA1 homology domain 1"/>
    <property type="match status" value="1"/>
</dbReference>
<protein>
    <recommendedName>
        <fullName evidence="3">SLA1 homology domain-containing protein</fullName>
    </recommendedName>
</protein>
<sequence length="262" mass="29791">MRVLVLIFTNLLLCGFVSAEMRMWTDADGNRFAGEFSKILLGRILIKDQNGRTRSVPIHSLSKAEQDYLSAHVPPELEITVRKVSRKLPKYAWSSPDYHTALYTFSITLEKTGKLDYKGELSVELFVIGHDLACESNDSFVLMHHSSSACRLPPSRKSICEILVEDVRFENFYSSVSRAASKRGKEYVGYIAAVFDSQGRMIACEENGTGTDWIEKDLSRATEKLRSLYEEGYGSPDSCHFKESFKKISPPRPAWFCRTEQY</sequence>
<gene>
    <name evidence="1" type="ORF">GT409_02455</name>
</gene>
<reference evidence="1 2" key="1">
    <citation type="submission" date="2020-01" db="EMBL/GenBank/DDBJ databases">
        <title>Ponticoccus aerotolerans gen. nov., sp. nov., an anaerobic bacterium and proposal of Ponticoccusceae fam. nov., Ponticoccusles ord. nov. and Ponticoccuse classis nov. in the phylum Kiritimatiellaeota.</title>
        <authorList>
            <person name="Zhou L.Y."/>
            <person name="Du Z.J."/>
        </authorList>
    </citation>
    <scope>NUCLEOTIDE SEQUENCE [LARGE SCALE GENOMIC DNA]</scope>
    <source>
        <strain evidence="1 2">S-5007</strain>
    </source>
</reference>
<evidence type="ECO:0000313" key="1">
    <source>
        <dbReference type="EMBL" id="QHI68362.1"/>
    </source>
</evidence>
<organism evidence="1 2">
    <name type="scientific">Tichowtungia aerotolerans</name>
    <dbReference type="NCBI Taxonomy" id="2697043"/>
    <lineage>
        <taxon>Bacteria</taxon>
        <taxon>Pseudomonadati</taxon>
        <taxon>Kiritimatiellota</taxon>
        <taxon>Tichowtungiia</taxon>
        <taxon>Tichowtungiales</taxon>
        <taxon>Tichowtungiaceae</taxon>
        <taxon>Tichowtungia</taxon>
    </lineage>
</organism>
<accession>A0A6P1M2N4</accession>
<keyword evidence="2" id="KW-1185">Reference proteome</keyword>
<evidence type="ECO:0008006" key="3">
    <source>
        <dbReference type="Google" id="ProtNLM"/>
    </source>
</evidence>